<proteinExistence type="predicted"/>
<comment type="caution">
    <text evidence="2">The sequence shown here is derived from an EMBL/GenBank/DDBJ whole genome shotgun (WGS) entry which is preliminary data.</text>
</comment>
<accession>A0A812UY19</accession>
<feature type="signal peptide" evidence="1">
    <location>
        <begin position="1"/>
        <end position="18"/>
    </location>
</feature>
<protein>
    <submittedName>
        <fullName evidence="2">Uncharacterized protein</fullName>
    </submittedName>
</protein>
<dbReference type="AlphaFoldDB" id="A0A812UY19"/>
<name>A0A812UY19_SYMPI</name>
<evidence type="ECO:0000313" key="3">
    <source>
        <dbReference type="Proteomes" id="UP000649617"/>
    </source>
</evidence>
<keyword evidence="3" id="KW-1185">Reference proteome</keyword>
<gene>
    <name evidence="2" type="ORF">SPIL2461_LOCUS16027</name>
</gene>
<keyword evidence="1" id="KW-0732">Signal</keyword>
<feature type="chain" id="PRO_5033040360" evidence="1">
    <location>
        <begin position="19"/>
        <end position="160"/>
    </location>
</feature>
<evidence type="ECO:0000256" key="1">
    <source>
        <dbReference type="SAM" id="SignalP"/>
    </source>
</evidence>
<reference evidence="2" key="1">
    <citation type="submission" date="2021-02" db="EMBL/GenBank/DDBJ databases">
        <authorList>
            <person name="Dougan E. K."/>
            <person name="Rhodes N."/>
            <person name="Thang M."/>
            <person name="Chan C."/>
        </authorList>
    </citation>
    <scope>NUCLEOTIDE SEQUENCE</scope>
</reference>
<sequence length="160" mass="17349">MRILFALLAFATSMRVEVFNQTQLPKGGKGEKCSCNKDPVAKQDCCAAGLVCSKLRKCQPALGSPCEKSAFHKVFGGSECSSSSYQERHSKRKIICQPKPEGKSVCCVKKGSVYPAWIPDGEGSFSLCCSGRGYMRDTADAGKAFLDLAKDTSEHVCYED</sequence>
<organism evidence="2 3">
    <name type="scientific">Symbiodinium pilosum</name>
    <name type="common">Dinoflagellate</name>
    <dbReference type="NCBI Taxonomy" id="2952"/>
    <lineage>
        <taxon>Eukaryota</taxon>
        <taxon>Sar</taxon>
        <taxon>Alveolata</taxon>
        <taxon>Dinophyceae</taxon>
        <taxon>Suessiales</taxon>
        <taxon>Symbiodiniaceae</taxon>
        <taxon>Symbiodinium</taxon>
    </lineage>
</organism>
<dbReference type="EMBL" id="CAJNIZ010040668">
    <property type="protein sequence ID" value="CAE7605792.1"/>
    <property type="molecule type" value="Genomic_DNA"/>
</dbReference>
<dbReference type="Proteomes" id="UP000649617">
    <property type="component" value="Unassembled WGS sequence"/>
</dbReference>
<evidence type="ECO:0000313" key="2">
    <source>
        <dbReference type="EMBL" id="CAE7605792.1"/>
    </source>
</evidence>